<feature type="region of interest" description="Disordered" evidence="1">
    <location>
        <begin position="178"/>
        <end position="203"/>
    </location>
</feature>
<dbReference type="EMBL" id="PYDT01000001">
    <property type="protein sequence ID" value="THU73200.1"/>
    <property type="molecule type" value="Genomic_DNA"/>
</dbReference>
<evidence type="ECO:0008006" key="4">
    <source>
        <dbReference type="Google" id="ProtNLM"/>
    </source>
</evidence>
<evidence type="ECO:0000313" key="3">
    <source>
        <dbReference type="Proteomes" id="UP000317650"/>
    </source>
</evidence>
<protein>
    <recommendedName>
        <fullName evidence="4">DUF740 family protein</fullName>
    </recommendedName>
</protein>
<organism evidence="2 3">
    <name type="scientific">Musa balbisiana</name>
    <name type="common">Banana</name>
    <dbReference type="NCBI Taxonomy" id="52838"/>
    <lineage>
        <taxon>Eukaryota</taxon>
        <taxon>Viridiplantae</taxon>
        <taxon>Streptophyta</taxon>
        <taxon>Embryophyta</taxon>
        <taxon>Tracheophyta</taxon>
        <taxon>Spermatophyta</taxon>
        <taxon>Magnoliopsida</taxon>
        <taxon>Liliopsida</taxon>
        <taxon>Zingiberales</taxon>
        <taxon>Musaceae</taxon>
        <taxon>Musa</taxon>
    </lineage>
</organism>
<evidence type="ECO:0000256" key="1">
    <source>
        <dbReference type="SAM" id="MobiDB-lite"/>
    </source>
</evidence>
<name>A0A4S8KDE2_MUSBA</name>
<keyword evidence="3" id="KW-1185">Reference proteome</keyword>
<dbReference type="PANTHER" id="PTHR34197:SF2">
    <property type="entry name" value="OS04G0591300 PROTEIN"/>
    <property type="match status" value="1"/>
</dbReference>
<evidence type="ECO:0000313" key="2">
    <source>
        <dbReference type="EMBL" id="THU73200.1"/>
    </source>
</evidence>
<sequence>MGADQRSTTESAVPWWRNEDEEKVVEDEAGWKCLKHPLQPHYGVCPACLRDRLLRLCPDCASVRPCGCFPSPSSSASSSSPSSAELTGPGGVGRGTGVGAVGPMSRLIDSEISFRRSRSVGFPLLRSTSVSAPPVDNVVAAPRSRGGGKGWAPFLLFSKAARKKDSARSGLYRSRSVAAGRAQAASCGDEEDGKGKGGRRWHFPSPMKVLRHWKSATKVVQERSPLWRG</sequence>
<dbReference type="PANTHER" id="PTHR34197">
    <property type="entry name" value="OS04G0591300 PROTEIN"/>
    <property type="match status" value="1"/>
</dbReference>
<dbReference type="Proteomes" id="UP000317650">
    <property type="component" value="Chromosome 4"/>
</dbReference>
<proteinExistence type="predicted"/>
<feature type="region of interest" description="Disordered" evidence="1">
    <location>
        <begin position="72"/>
        <end position="100"/>
    </location>
</feature>
<accession>A0A4S8KDE2</accession>
<dbReference type="AlphaFoldDB" id="A0A4S8KDE2"/>
<gene>
    <name evidence="2" type="ORF">C4D60_Mb04t20300</name>
</gene>
<feature type="compositionally biased region" description="Gly residues" evidence="1">
    <location>
        <begin position="88"/>
        <end position="100"/>
    </location>
</feature>
<feature type="compositionally biased region" description="Low complexity" evidence="1">
    <location>
        <begin position="72"/>
        <end position="84"/>
    </location>
</feature>
<comment type="caution">
    <text evidence="2">The sequence shown here is derived from an EMBL/GenBank/DDBJ whole genome shotgun (WGS) entry which is preliminary data.</text>
</comment>
<reference evidence="2 3" key="1">
    <citation type="journal article" date="2019" name="Nat. Plants">
        <title>Genome sequencing of Musa balbisiana reveals subgenome evolution and function divergence in polyploid bananas.</title>
        <authorList>
            <person name="Yao X."/>
        </authorList>
    </citation>
    <scope>NUCLEOTIDE SEQUENCE [LARGE SCALE GENOMIC DNA]</scope>
    <source>
        <strain evidence="3">cv. DH-PKW</strain>
        <tissue evidence="2">Leaves</tissue>
    </source>
</reference>